<dbReference type="PROSITE" id="PS00233">
    <property type="entry name" value="CHIT_BIND_RR_1"/>
    <property type="match status" value="1"/>
</dbReference>
<dbReference type="InterPro" id="IPR000618">
    <property type="entry name" value="Insect_cuticle"/>
</dbReference>
<evidence type="ECO:0000256" key="2">
    <source>
        <dbReference type="PROSITE-ProRule" id="PRU00497"/>
    </source>
</evidence>
<organism evidence="4">
    <name type="scientific">Menopon gallinae</name>
    <name type="common">poultry shaft louse</name>
    <dbReference type="NCBI Taxonomy" id="328185"/>
    <lineage>
        <taxon>Eukaryota</taxon>
        <taxon>Metazoa</taxon>
        <taxon>Ecdysozoa</taxon>
        <taxon>Arthropoda</taxon>
        <taxon>Hexapoda</taxon>
        <taxon>Insecta</taxon>
        <taxon>Pterygota</taxon>
        <taxon>Neoptera</taxon>
        <taxon>Paraneoptera</taxon>
        <taxon>Psocodea</taxon>
        <taxon>Troctomorpha</taxon>
        <taxon>Phthiraptera</taxon>
        <taxon>Amblycera</taxon>
        <taxon>Menoponidae</taxon>
        <taxon>Menopon</taxon>
    </lineage>
</organism>
<dbReference type="InterPro" id="IPR051217">
    <property type="entry name" value="Insect_Cuticle_Struc_Prot"/>
</dbReference>
<name>A0AAW2H9W5_9NEOP</name>
<dbReference type="Pfam" id="PF00379">
    <property type="entry name" value="Chitin_bind_4"/>
    <property type="match status" value="1"/>
</dbReference>
<dbReference type="GO" id="GO:0031012">
    <property type="term" value="C:extracellular matrix"/>
    <property type="evidence" value="ECO:0007669"/>
    <property type="project" value="TreeGrafter"/>
</dbReference>
<dbReference type="AlphaFoldDB" id="A0AAW2H9W5"/>
<dbReference type="PANTHER" id="PTHR12236">
    <property type="entry name" value="STRUCTURAL CONTITUENT OF CUTICLE"/>
    <property type="match status" value="1"/>
</dbReference>
<sequence length="176" mass="18136">MAGKSDGTSVDRRANQPGKADGSLLQVIAGLVLLVSVSVCTALHGATSYANGNLLSLGGGFGGGYGGFRGGIGGFGGGFGGHGHFDHYAYPKYGFDYGVHDAHTGDVKQQHEIRDGDVVKGQYSLLEPDGTTRVVEYTADDHNGFNAVVKKVGHAAHPQIYGHAGFGGIHGGFYGK</sequence>
<keyword evidence="3" id="KW-0472">Membrane</keyword>
<feature type="transmembrane region" description="Helical" evidence="3">
    <location>
        <begin position="24"/>
        <end position="46"/>
    </location>
</feature>
<dbReference type="GO" id="GO:0005615">
    <property type="term" value="C:extracellular space"/>
    <property type="evidence" value="ECO:0007669"/>
    <property type="project" value="TreeGrafter"/>
</dbReference>
<dbReference type="EMBL" id="JARGDH010000005">
    <property type="protein sequence ID" value="KAL0266555.1"/>
    <property type="molecule type" value="Genomic_DNA"/>
</dbReference>
<accession>A0AAW2H9W5</accession>
<dbReference type="PANTHER" id="PTHR12236:SF76">
    <property type="entry name" value="ADULT-SPECIFIC CUTICULAR PROTEIN ACP-20-LIKE PROTEIN"/>
    <property type="match status" value="1"/>
</dbReference>
<evidence type="ECO:0000313" key="4">
    <source>
        <dbReference type="EMBL" id="KAL0266555.1"/>
    </source>
</evidence>
<evidence type="ECO:0000256" key="1">
    <source>
        <dbReference type="ARBA" id="ARBA00022460"/>
    </source>
</evidence>
<keyword evidence="3" id="KW-0812">Transmembrane</keyword>
<keyword evidence="1 2" id="KW-0193">Cuticle</keyword>
<evidence type="ECO:0000256" key="3">
    <source>
        <dbReference type="SAM" id="Phobius"/>
    </source>
</evidence>
<gene>
    <name evidence="4" type="ORF">PYX00_009065</name>
</gene>
<dbReference type="PRINTS" id="PR00947">
    <property type="entry name" value="CUTICLE"/>
</dbReference>
<dbReference type="GO" id="GO:0042302">
    <property type="term" value="F:structural constituent of cuticle"/>
    <property type="evidence" value="ECO:0007669"/>
    <property type="project" value="UniProtKB-UniRule"/>
</dbReference>
<keyword evidence="3" id="KW-1133">Transmembrane helix</keyword>
<dbReference type="InterPro" id="IPR031311">
    <property type="entry name" value="CHIT_BIND_RR_consensus"/>
</dbReference>
<dbReference type="PROSITE" id="PS51155">
    <property type="entry name" value="CHIT_BIND_RR_2"/>
    <property type="match status" value="1"/>
</dbReference>
<comment type="caution">
    <text evidence="4">The sequence shown here is derived from an EMBL/GenBank/DDBJ whole genome shotgun (WGS) entry which is preliminary data.</text>
</comment>
<evidence type="ECO:0008006" key="5">
    <source>
        <dbReference type="Google" id="ProtNLM"/>
    </source>
</evidence>
<reference evidence="4" key="1">
    <citation type="journal article" date="2024" name="Gigascience">
        <title>Chromosome-level genome of the poultry shaft louse Menopon gallinae provides insight into the host-switching and adaptive evolution of parasitic lice.</title>
        <authorList>
            <person name="Xu Y."/>
            <person name="Ma L."/>
            <person name="Liu S."/>
            <person name="Liang Y."/>
            <person name="Liu Q."/>
            <person name="He Z."/>
            <person name="Tian L."/>
            <person name="Duan Y."/>
            <person name="Cai W."/>
            <person name="Li H."/>
            <person name="Song F."/>
        </authorList>
    </citation>
    <scope>NUCLEOTIDE SEQUENCE</scope>
    <source>
        <strain evidence="4">Cailab_2023a</strain>
    </source>
</reference>
<protein>
    <recommendedName>
        <fullName evidence="5">Adult-specific cuticular protein ACP-20</fullName>
    </recommendedName>
</protein>
<proteinExistence type="predicted"/>